<dbReference type="RefSeq" id="WP_065834037.1">
    <property type="nucleotide sequence ID" value="NZ_LGSI01000049.1"/>
</dbReference>
<reference evidence="1 2" key="1">
    <citation type="submission" date="2015-07" db="EMBL/GenBank/DDBJ databases">
        <title>Draft genome sequence of a diazotrophic, plant growth-promoting rhizobacterium of the Pseudomonas syringae complex.</title>
        <authorList>
            <person name="Patten C.L."/>
            <person name="Jeong H."/>
        </authorList>
    </citation>
    <scope>NUCLEOTIDE SEQUENCE [LARGE SCALE GENOMIC DNA]</scope>
    <source>
        <strain evidence="1 2">GR12-2</strain>
    </source>
</reference>
<organism evidence="1 2">
    <name type="scientific">Pseudomonas syringae</name>
    <dbReference type="NCBI Taxonomy" id="317"/>
    <lineage>
        <taxon>Bacteria</taxon>
        <taxon>Pseudomonadati</taxon>
        <taxon>Pseudomonadota</taxon>
        <taxon>Gammaproteobacteria</taxon>
        <taxon>Pseudomonadales</taxon>
        <taxon>Pseudomonadaceae</taxon>
        <taxon>Pseudomonas</taxon>
    </lineage>
</organism>
<evidence type="ECO:0000313" key="1">
    <source>
        <dbReference type="EMBL" id="OCR24162.1"/>
    </source>
</evidence>
<dbReference type="EMBL" id="LGSI01000049">
    <property type="protein sequence ID" value="OCR24162.1"/>
    <property type="molecule type" value="Genomic_DNA"/>
</dbReference>
<name>A0A1C7Z2C6_PSESX</name>
<dbReference type="AlphaFoldDB" id="A0A1C7Z2C6"/>
<proteinExistence type="predicted"/>
<evidence type="ECO:0000313" key="2">
    <source>
        <dbReference type="Proteomes" id="UP000093104"/>
    </source>
</evidence>
<gene>
    <name evidence="1" type="ORF">AFK24_15500</name>
</gene>
<comment type="caution">
    <text evidence="1">The sequence shown here is derived from an EMBL/GenBank/DDBJ whole genome shotgun (WGS) entry which is preliminary data.</text>
</comment>
<dbReference type="Proteomes" id="UP000093104">
    <property type="component" value="Unassembled WGS sequence"/>
</dbReference>
<sequence length="193" mass="21783">MKGISTLSEIESEDGYTHTTEELKRAWLDNSDVTIELLSVEGLEGFESDIESMIANFAKMRLHIRHLSSWNRSGFRPYIWCPCGHEVKKSVENLDPGNKYISDIFAIEQHLHCSKCNEKGKAKLVPIIRMQDGYYSPTQIGYYTEGKKQHVTASDALSNDLSDIYEAIVGDGCSEVYLSEGLHIGPRGHLRED</sequence>
<protein>
    <submittedName>
        <fullName evidence="1">Uncharacterized protein</fullName>
    </submittedName>
</protein>
<accession>A0A1C7Z2C6</accession>